<dbReference type="EMBL" id="RAPO01000004">
    <property type="protein sequence ID" value="RKD89084.1"/>
    <property type="molecule type" value="Genomic_DNA"/>
</dbReference>
<evidence type="ECO:0000259" key="1">
    <source>
        <dbReference type="Pfam" id="PF13643"/>
    </source>
</evidence>
<accession>A0A3R7DX65</accession>
<reference evidence="2 3" key="1">
    <citation type="submission" date="2018-09" db="EMBL/GenBank/DDBJ databases">
        <title>Genomic Encyclopedia of Archaeal and Bacterial Type Strains, Phase II (KMG-II): from individual species to whole genera.</title>
        <authorList>
            <person name="Goeker M."/>
        </authorList>
    </citation>
    <scope>NUCLEOTIDE SEQUENCE [LARGE SCALE GENOMIC DNA]</scope>
    <source>
        <strain evidence="2 3">DSM 13151</strain>
    </source>
</reference>
<dbReference type="Proteomes" id="UP000283805">
    <property type="component" value="Unassembled WGS sequence"/>
</dbReference>
<feature type="domain" description="DUF4145" evidence="1">
    <location>
        <begin position="142"/>
        <end position="254"/>
    </location>
</feature>
<dbReference type="InterPro" id="IPR025285">
    <property type="entry name" value="DUF4145"/>
</dbReference>
<proteinExistence type="predicted"/>
<sequence>MSIDANQALIAQFSGFISSKQISKEEWETISMEFGVYDIAKNTDRFFRSWYFGDEDKANRTAKFLKSVHDEDKDLAIAIMNRVYQKVDGAAQDELDEYPMVQQIEEGVDEGSLTTPNIAYHSDPFINVSNSPESFYPGLISEINTCYQAEAYNATLVLSRKLLENALIETLRSRFAMEEGMHLFFNEDRKQFVQFGGLIDNFKEEIDHFKPLSDAVDMELINKLHEIRYQGNAGAHSIEKKVTKSDVDEYSEMIEETATVLFSLRRKSFDEDNVTPSSATDEAQSNNTELDKELFQTSDSEILSEYSTDVDDLFRFSNEGELYITDSEKYSLKQKIRIYFLAHQYGAETELVDSPTVTVNELIEEYNLDMATVWQIIGELDCLRDINRKDGEFEFDVQKLPEILPEITDT</sequence>
<evidence type="ECO:0000313" key="2">
    <source>
        <dbReference type="EMBL" id="RKD89084.1"/>
    </source>
</evidence>
<dbReference type="OrthoDB" id="176300at2157"/>
<name>A0A3R7DX65_9EURY</name>
<evidence type="ECO:0000313" key="3">
    <source>
        <dbReference type="Proteomes" id="UP000283805"/>
    </source>
</evidence>
<protein>
    <submittedName>
        <fullName evidence="2">Uncharacterized protein DUF4145</fullName>
    </submittedName>
</protein>
<organism evidence="2 3">
    <name type="scientific">Halopiger aswanensis</name>
    <dbReference type="NCBI Taxonomy" id="148449"/>
    <lineage>
        <taxon>Archaea</taxon>
        <taxon>Methanobacteriati</taxon>
        <taxon>Methanobacteriota</taxon>
        <taxon>Stenosarchaea group</taxon>
        <taxon>Halobacteria</taxon>
        <taxon>Halobacteriales</taxon>
        <taxon>Natrialbaceae</taxon>
        <taxon>Halopiger</taxon>
    </lineage>
</organism>
<gene>
    <name evidence="2" type="ORF">ATJ93_3907</name>
</gene>
<dbReference type="Pfam" id="PF13643">
    <property type="entry name" value="DUF4145"/>
    <property type="match status" value="1"/>
</dbReference>
<dbReference type="RefSeq" id="WP_120246239.1">
    <property type="nucleotide sequence ID" value="NZ_RAPO01000004.1"/>
</dbReference>
<dbReference type="AlphaFoldDB" id="A0A3R7DX65"/>
<keyword evidence="3" id="KW-1185">Reference proteome</keyword>
<comment type="caution">
    <text evidence="2">The sequence shown here is derived from an EMBL/GenBank/DDBJ whole genome shotgun (WGS) entry which is preliminary data.</text>
</comment>